<feature type="compositionally biased region" description="Low complexity" evidence="16">
    <location>
        <begin position="201"/>
        <end position="216"/>
    </location>
</feature>
<dbReference type="EMBL" id="BMAV01023770">
    <property type="protein sequence ID" value="GFY79748.1"/>
    <property type="molecule type" value="Genomic_DNA"/>
</dbReference>
<dbReference type="PANTHER" id="PTHR16154:SF6">
    <property type="entry name" value="SPINOPHILIN, ISOFORM J"/>
    <property type="match status" value="1"/>
</dbReference>
<protein>
    <recommendedName>
        <fullName evidence="12">Neurabin-1</fullName>
    </recommendedName>
    <alternativeName>
        <fullName evidence="14">Neurabin-I</fullName>
    </alternativeName>
    <alternativeName>
        <fullName evidence="13">Neural tissue-specific F-actin-binding protein I</fullName>
    </alternativeName>
    <alternativeName>
        <fullName evidence="15">Protein phosphatase 1 regulatory subunit 9A</fullName>
    </alternativeName>
</protein>
<dbReference type="GO" id="GO:0007015">
    <property type="term" value="P:actin filament organization"/>
    <property type="evidence" value="ECO:0007669"/>
    <property type="project" value="TreeGrafter"/>
</dbReference>
<feature type="region of interest" description="Disordered" evidence="16">
    <location>
        <begin position="1026"/>
        <end position="1058"/>
    </location>
</feature>
<reference evidence="19" key="1">
    <citation type="submission" date="2020-08" db="EMBL/GenBank/DDBJ databases">
        <title>Multicomponent nature underlies the extraordinary mechanical properties of spider dragline silk.</title>
        <authorList>
            <person name="Kono N."/>
            <person name="Nakamura H."/>
            <person name="Mori M."/>
            <person name="Yoshida Y."/>
            <person name="Ohtoshi R."/>
            <person name="Malay A.D."/>
            <person name="Moran D.A.P."/>
            <person name="Tomita M."/>
            <person name="Numata K."/>
            <person name="Arakawa K."/>
        </authorList>
    </citation>
    <scope>NUCLEOTIDE SEQUENCE</scope>
</reference>
<dbReference type="SMART" id="SM00228">
    <property type="entry name" value="PDZ"/>
    <property type="match status" value="1"/>
</dbReference>
<feature type="compositionally biased region" description="Polar residues" evidence="16">
    <location>
        <begin position="503"/>
        <end position="514"/>
    </location>
</feature>
<gene>
    <name evidence="19" type="primary">PPP1R9B</name>
    <name evidence="19" type="ORF">TNIN_242851</name>
</gene>
<evidence type="ECO:0000313" key="20">
    <source>
        <dbReference type="Proteomes" id="UP000886998"/>
    </source>
</evidence>
<evidence type="ECO:0000256" key="4">
    <source>
        <dbReference type="ARBA" id="ARBA00022553"/>
    </source>
</evidence>
<dbReference type="InterPro" id="IPR013761">
    <property type="entry name" value="SAM/pointed_sf"/>
</dbReference>
<dbReference type="SUPFAM" id="SSF50156">
    <property type="entry name" value="PDZ domain-like"/>
    <property type="match status" value="1"/>
</dbReference>
<feature type="domain" description="PDZ" evidence="18">
    <location>
        <begin position="628"/>
        <end position="709"/>
    </location>
</feature>
<dbReference type="GO" id="GO:0015629">
    <property type="term" value="C:actin cytoskeleton"/>
    <property type="evidence" value="ECO:0007669"/>
    <property type="project" value="TreeGrafter"/>
</dbReference>
<feature type="domain" description="SAM" evidence="17">
    <location>
        <begin position="1064"/>
        <end position="1127"/>
    </location>
</feature>
<evidence type="ECO:0000256" key="5">
    <source>
        <dbReference type="ARBA" id="ARBA00022782"/>
    </source>
</evidence>
<keyword evidence="6" id="KW-0524">Neurogenesis</keyword>
<feature type="compositionally biased region" description="Polar residues" evidence="16">
    <location>
        <begin position="159"/>
        <end position="172"/>
    </location>
</feature>
<evidence type="ECO:0000256" key="7">
    <source>
        <dbReference type="ARBA" id="ARBA00023018"/>
    </source>
</evidence>
<feature type="region of interest" description="Disordered" evidence="16">
    <location>
        <begin position="964"/>
        <end position="1014"/>
    </location>
</feature>
<dbReference type="GO" id="GO:0030425">
    <property type="term" value="C:dendrite"/>
    <property type="evidence" value="ECO:0007669"/>
    <property type="project" value="TreeGrafter"/>
</dbReference>
<dbReference type="PROSITE" id="PS50105">
    <property type="entry name" value="SAM_DOMAIN"/>
    <property type="match status" value="1"/>
</dbReference>
<evidence type="ECO:0000256" key="10">
    <source>
        <dbReference type="ARBA" id="ARBA00023212"/>
    </source>
</evidence>
<evidence type="ECO:0000256" key="8">
    <source>
        <dbReference type="ARBA" id="ARBA00023054"/>
    </source>
</evidence>
<dbReference type="InterPro" id="IPR001660">
    <property type="entry name" value="SAM"/>
</dbReference>
<dbReference type="PROSITE" id="PS50106">
    <property type="entry name" value="PDZ"/>
    <property type="match status" value="1"/>
</dbReference>
<organism evidence="19 20">
    <name type="scientific">Trichonephila inaurata madagascariensis</name>
    <dbReference type="NCBI Taxonomy" id="2747483"/>
    <lineage>
        <taxon>Eukaryota</taxon>
        <taxon>Metazoa</taxon>
        <taxon>Ecdysozoa</taxon>
        <taxon>Arthropoda</taxon>
        <taxon>Chelicerata</taxon>
        <taxon>Arachnida</taxon>
        <taxon>Araneae</taxon>
        <taxon>Araneomorphae</taxon>
        <taxon>Entelegynae</taxon>
        <taxon>Araneoidea</taxon>
        <taxon>Nephilidae</taxon>
        <taxon>Trichonephila</taxon>
        <taxon>Trichonephila inaurata</taxon>
    </lineage>
</organism>
<dbReference type="InterPro" id="IPR001478">
    <property type="entry name" value="PDZ"/>
</dbReference>
<dbReference type="Pfam" id="PF07647">
    <property type="entry name" value="SAM_2"/>
    <property type="match status" value="1"/>
</dbReference>
<feature type="compositionally biased region" description="Basic and acidic residues" evidence="16">
    <location>
        <begin position="1042"/>
        <end position="1053"/>
    </location>
</feature>
<dbReference type="GO" id="GO:0005737">
    <property type="term" value="C:cytoplasm"/>
    <property type="evidence" value="ECO:0007669"/>
    <property type="project" value="TreeGrafter"/>
</dbReference>
<keyword evidence="5" id="KW-0221">Differentiation</keyword>
<evidence type="ECO:0000256" key="13">
    <source>
        <dbReference type="ARBA" id="ARBA00076637"/>
    </source>
</evidence>
<keyword evidence="8" id="KW-0175">Coiled coil</keyword>
<keyword evidence="20" id="KW-1185">Reference proteome</keyword>
<name>A0A8X6YWL0_9ARAC</name>
<evidence type="ECO:0000256" key="6">
    <source>
        <dbReference type="ARBA" id="ARBA00022902"/>
    </source>
</evidence>
<feature type="compositionally biased region" description="Basic and acidic residues" evidence="16">
    <location>
        <begin position="143"/>
        <end position="158"/>
    </location>
</feature>
<dbReference type="GO" id="GO:0051015">
    <property type="term" value="F:actin filament binding"/>
    <property type="evidence" value="ECO:0007669"/>
    <property type="project" value="TreeGrafter"/>
</dbReference>
<feature type="compositionally biased region" description="Basic and acidic residues" evidence="16">
    <location>
        <begin position="1131"/>
        <end position="1149"/>
    </location>
</feature>
<dbReference type="GO" id="GO:0014069">
    <property type="term" value="C:postsynaptic density"/>
    <property type="evidence" value="ECO:0007669"/>
    <property type="project" value="TreeGrafter"/>
</dbReference>
<dbReference type="Pfam" id="PF17817">
    <property type="entry name" value="PDZ_5"/>
    <property type="match status" value="1"/>
</dbReference>
<feature type="region of interest" description="Disordered" evidence="16">
    <location>
        <begin position="792"/>
        <end position="871"/>
    </location>
</feature>
<comment type="subcellular location">
    <subcellularLocation>
        <location evidence="1">Cytoplasm</location>
        <location evidence="1">Cytoskeleton</location>
    </subcellularLocation>
    <subcellularLocation>
        <location evidence="11">Synapse</location>
    </subcellularLocation>
</comment>
<proteinExistence type="predicted"/>
<dbReference type="PANTHER" id="PTHR16154">
    <property type="entry name" value="NEURABIN"/>
    <property type="match status" value="1"/>
</dbReference>
<feature type="compositionally biased region" description="Basic and acidic residues" evidence="16">
    <location>
        <begin position="815"/>
        <end position="833"/>
    </location>
</feature>
<keyword evidence="3" id="KW-0963">Cytoplasm</keyword>
<evidence type="ECO:0000256" key="1">
    <source>
        <dbReference type="ARBA" id="ARBA00004245"/>
    </source>
</evidence>
<feature type="compositionally biased region" description="Low complexity" evidence="16">
    <location>
        <begin position="180"/>
        <end position="191"/>
    </location>
</feature>
<dbReference type="InterPro" id="IPR043446">
    <property type="entry name" value="Neurabin-like"/>
</dbReference>
<sequence>MADVRAEILAASRSRTGWLEGSVQTTESQPFVSKVKSSFEEKNINQDNKLASNASKSEAVRRLGSKVSSIATLFQSFSPHRTDCPKSCNVPAVNKGLNKSVQKAAVQDQENREIDSEDTSSPKNESESHQKRFNSARAIFEQLGDKGKTSGKSIEHSKNQCSNVLDSSSSKYAQERGRIPSFSSQFSSQSSPEEESHSLISCQTSSTHQTITQSLQDTKSSIEKSRPDNLCSTSSVRASENSKLEVTQNFAQNSPIYEEIPGLVRDDSEYCNNLTSKVFGHYESITKSEEDKNANTTNSYSELLTQPISNSDPSSDASFPIYAKVIKKRSKHSSNFSNVEQVTVVTTDDSKPNRTLDSDAPNIENIDKKSALDSSWESINVPECMSWKKKVISNSSGQNEAESLGFYGVSSDLRDAAGETLAEFEGRDHELFFVEAVLRSQCSNNLEEPFNSQKQNNTSDPNVDFMTREEADHFLSRPQDGSNEKHSLQNFIGNAHVIDSDQSETWSVPNSVTGETDDDDLGSDDYTQIISFPAGTNVLYEDVNYHILPDGHFITELPGLDEESDDEDIFCPVPPKKKTKVRFNNDPIKVYSTFSVEDYDRHNDDVDPVAASAEYELEKRIEKMDVFPVELLKGPEGLGLSIIGMGVGADAGLEKLGIFVKSITVSGAAHKDGRIAVNDQIIEVDQKSLVGVTQAYAASVLRNTSGLVREKDYIQQEDFRMQQMQEKDQEYNALVKILKDRVILLEHTLSEVQKSAGLPIELPYDVHQLTPILRKKNGVQSDSKLNFEQIEVDMSDGSDSELGKRTHSPDAPSEDSEKRSTVERKIPKEEHINQAHPLPDLLEASSTKSYSESDVKSHGTSDSKVFESGHSIHTDEPFTSVANLKSRFESGFSPQMRSISFAEEIKVAVLEWNSKVGGSSENNLTRSPQSLDNLEQVVSNGSLDEKFIEQHQVVPPSYQHATGENFGYPNCQPLSPVTFRDDESSPLASSTPPPVEIPPKKRNMIQGDRLSASLDDSREDLMKEIKPNFLDPQKSSALPPRVPERSSSRDRRPNNWQGRPVHLWTTAQVGQWLMVLGLEQYIKCFQAHEITGIHLLNLDSTKLKAIGVNSSSDRSVIKKKLKEMKALLEKERKAHEKEQKALEKLQKKAEKARKK</sequence>
<feature type="compositionally biased region" description="Basic and acidic residues" evidence="16">
    <location>
        <begin position="851"/>
        <end position="871"/>
    </location>
</feature>
<dbReference type="OrthoDB" id="62701at2759"/>
<dbReference type="SUPFAM" id="SSF47769">
    <property type="entry name" value="SAM/Pointed domain"/>
    <property type="match status" value="1"/>
</dbReference>
<evidence type="ECO:0000256" key="12">
    <source>
        <dbReference type="ARBA" id="ARBA00067399"/>
    </source>
</evidence>
<evidence type="ECO:0000256" key="16">
    <source>
        <dbReference type="SAM" id="MobiDB-lite"/>
    </source>
</evidence>
<feature type="region of interest" description="Disordered" evidence="16">
    <location>
        <begin position="100"/>
        <end position="236"/>
    </location>
</feature>
<evidence type="ECO:0000259" key="17">
    <source>
        <dbReference type="PROSITE" id="PS50105"/>
    </source>
</evidence>
<dbReference type="CDD" id="cd09512">
    <property type="entry name" value="SAM_Neurabin-like"/>
    <property type="match status" value="1"/>
</dbReference>
<dbReference type="FunFam" id="1.10.150.50:FF:000008">
    <property type="entry name" value="Neurabin-1 isoform 1-like protein"/>
    <property type="match status" value="1"/>
</dbReference>
<dbReference type="CDD" id="cd06790">
    <property type="entry name" value="PDZ_neurabin-like"/>
    <property type="match status" value="1"/>
</dbReference>
<dbReference type="Gene3D" id="2.30.42.10">
    <property type="match status" value="1"/>
</dbReference>
<feature type="region of interest" description="Disordered" evidence="16">
    <location>
        <begin position="502"/>
        <end position="522"/>
    </location>
</feature>
<dbReference type="Proteomes" id="UP000886998">
    <property type="component" value="Unassembled WGS sequence"/>
</dbReference>
<keyword evidence="2" id="KW-0217">Developmental protein</keyword>
<keyword evidence="4" id="KW-0597">Phosphoprotein</keyword>
<dbReference type="GO" id="GO:0019722">
    <property type="term" value="P:calcium-mediated signaling"/>
    <property type="evidence" value="ECO:0007669"/>
    <property type="project" value="TreeGrafter"/>
</dbReference>
<evidence type="ECO:0000256" key="11">
    <source>
        <dbReference type="ARBA" id="ARBA00034103"/>
    </source>
</evidence>
<evidence type="ECO:0000313" key="19">
    <source>
        <dbReference type="EMBL" id="GFY79748.1"/>
    </source>
</evidence>
<evidence type="ECO:0000256" key="2">
    <source>
        <dbReference type="ARBA" id="ARBA00022473"/>
    </source>
</evidence>
<keyword evidence="9" id="KW-0009">Actin-binding</keyword>
<keyword evidence="10" id="KW-0206">Cytoskeleton</keyword>
<dbReference type="AlphaFoldDB" id="A0A8X6YWL0"/>
<dbReference type="Gene3D" id="1.10.150.50">
    <property type="entry name" value="Transcription Factor, Ets-1"/>
    <property type="match status" value="1"/>
</dbReference>
<dbReference type="GO" id="GO:0031175">
    <property type="term" value="P:neuron projection development"/>
    <property type="evidence" value="ECO:0007669"/>
    <property type="project" value="TreeGrafter"/>
</dbReference>
<dbReference type="InterPro" id="IPR036034">
    <property type="entry name" value="PDZ_sf"/>
</dbReference>
<evidence type="ECO:0000256" key="14">
    <source>
        <dbReference type="ARBA" id="ARBA00077125"/>
    </source>
</evidence>
<dbReference type="SMART" id="SM00454">
    <property type="entry name" value="SAM"/>
    <property type="match status" value="1"/>
</dbReference>
<dbReference type="FunFam" id="2.30.42.10:FF:000010">
    <property type="entry name" value="Neurabin-1 isoform 1"/>
    <property type="match status" value="1"/>
</dbReference>
<keyword evidence="7" id="KW-0770">Synapse</keyword>
<evidence type="ECO:0000256" key="9">
    <source>
        <dbReference type="ARBA" id="ARBA00023203"/>
    </source>
</evidence>
<accession>A0A8X6YWL0</accession>
<comment type="caution">
    <text evidence="19">The sequence shown here is derived from an EMBL/GenBank/DDBJ whole genome shotgun (WGS) entry which is preliminary data.</text>
</comment>
<evidence type="ECO:0000256" key="3">
    <source>
        <dbReference type="ARBA" id="ARBA00022490"/>
    </source>
</evidence>
<dbReference type="Pfam" id="PF00595">
    <property type="entry name" value="PDZ"/>
    <property type="match status" value="1"/>
</dbReference>
<feature type="region of interest" description="Disordered" evidence="16">
    <location>
        <begin position="1131"/>
        <end position="1155"/>
    </location>
</feature>
<evidence type="ECO:0000259" key="18">
    <source>
        <dbReference type="PROSITE" id="PS50106"/>
    </source>
</evidence>
<evidence type="ECO:0000256" key="15">
    <source>
        <dbReference type="ARBA" id="ARBA00082439"/>
    </source>
</evidence>
<dbReference type="InterPro" id="IPR040645">
    <property type="entry name" value="Neurabin-1/2_PDZ"/>
</dbReference>